<protein>
    <submittedName>
        <fullName evidence="5">Response regulator transcription factor</fullName>
    </submittedName>
</protein>
<organism evidence="5 6">
    <name type="scientific">Amycolatopsis minnesotensis</name>
    <dbReference type="NCBI Taxonomy" id="337894"/>
    <lineage>
        <taxon>Bacteria</taxon>
        <taxon>Bacillati</taxon>
        <taxon>Actinomycetota</taxon>
        <taxon>Actinomycetes</taxon>
        <taxon>Pseudonocardiales</taxon>
        <taxon>Pseudonocardiaceae</taxon>
        <taxon>Amycolatopsis</taxon>
    </lineage>
</organism>
<feature type="domain" description="Response regulatory" evidence="4">
    <location>
        <begin position="4"/>
        <end position="118"/>
    </location>
</feature>
<dbReference type="EMBL" id="BAAANN010000015">
    <property type="protein sequence ID" value="GAA1964973.1"/>
    <property type="molecule type" value="Genomic_DNA"/>
</dbReference>
<dbReference type="SMART" id="SM00421">
    <property type="entry name" value="HTH_LUXR"/>
    <property type="match status" value="1"/>
</dbReference>
<dbReference type="PROSITE" id="PS00622">
    <property type="entry name" value="HTH_LUXR_1"/>
    <property type="match status" value="1"/>
</dbReference>
<dbReference type="SUPFAM" id="SSF52172">
    <property type="entry name" value="CheY-like"/>
    <property type="match status" value="1"/>
</dbReference>
<dbReference type="PROSITE" id="PS50043">
    <property type="entry name" value="HTH_LUXR_2"/>
    <property type="match status" value="1"/>
</dbReference>
<keyword evidence="6" id="KW-1185">Reference proteome</keyword>
<evidence type="ECO:0000259" key="4">
    <source>
        <dbReference type="PROSITE" id="PS50110"/>
    </source>
</evidence>
<proteinExistence type="predicted"/>
<comment type="caution">
    <text evidence="5">The sequence shown here is derived from an EMBL/GenBank/DDBJ whole genome shotgun (WGS) entry which is preliminary data.</text>
</comment>
<dbReference type="InterPro" id="IPR039420">
    <property type="entry name" value="WalR-like"/>
</dbReference>
<dbReference type="PRINTS" id="PR00038">
    <property type="entry name" value="HTHLUXR"/>
</dbReference>
<dbReference type="Proteomes" id="UP001501116">
    <property type="component" value="Unassembled WGS sequence"/>
</dbReference>
<dbReference type="SMART" id="SM00448">
    <property type="entry name" value="REC"/>
    <property type="match status" value="1"/>
</dbReference>
<accession>A0ABN2R7N9</accession>
<dbReference type="Pfam" id="PF00196">
    <property type="entry name" value="GerE"/>
    <property type="match status" value="1"/>
</dbReference>
<dbReference type="CDD" id="cd06170">
    <property type="entry name" value="LuxR_C_like"/>
    <property type="match status" value="1"/>
</dbReference>
<dbReference type="Gene3D" id="3.40.50.2300">
    <property type="match status" value="1"/>
</dbReference>
<evidence type="ECO:0000256" key="2">
    <source>
        <dbReference type="PROSITE-ProRule" id="PRU00169"/>
    </source>
</evidence>
<evidence type="ECO:0000256" key="1">
    <source>
        <dbReference type="ARBA" id="ARBA00023125"/>
    </source>
</evidence>
<dbReference type="InterPro" id="IPR016032">
    <property type="entry name" value="Sig_transdc_resp-reg_C-effctor"/>
</dbReference>
<evidence type="ECO:0000259" key="3">
    <source>
        <dbReference type="PROSITE" id="PS50043"/>
    </source>
</evidence>
<dbReference type="PANTHER" id="PTHR43214">
    <property type="entry name" value="TWO-COMPONENT RESPONSE REGULATOR"/>
    <property type="match status" value="1"/>
</dbReference>
<gene>
    <name evidence="5" type="ORF">GCM10009754_41220</name>
</gene>
<reference evidence="5 6" key="1">
    <citation type="journal article" date="2019" name="Int. J. Syst. Evol. Microbiol.">
        <title>The Global Catalogue of Microorganisms (GCM) 10K type strain sequencing project: providing services to taxonomists for standard genome sequencing and annotation.</title>
        <authorList>
            <consortium name="The Broad Institute Genomics Platform"/>
            <consortium name="The Broad Institute Genome Sequencing Center for Infectious Disease"/>
            <person name="Wu L."/>
            <person name="Ma J."/>
        </authorList>
    </citation>
    <scope>NUCLEOTIDE SEQUENCE [LARGE SCALE GENOMIC DNA]</scope>
    <source>
        <strain evidence="5 6">JCM 14545</strain>
    </source>
</reference>
<dbReference type="InterPro" id="IPR011006">
    <property type="entry name" value="CheY-like_superfamily"/>
</dbReference>
<sequence>MSIRVLLCHEQQLVRAGVRTVLTSEPDVRLVGDFDGGDAAAAAIPVLGPDVVLASLACLGYGASRLVDAASRTPVPVIVLAGNGEKECVERALRTGARGFILDDDPLEQIGYAIRSVAAGHALLSPEVTSGVIDGYTGRMPAPRAEGLDLHGLLSPRELDVLRLLATGEPVARIAKDLFVAEVTVRSHIHHLLRKLGLARSFQAVALAYHTGLVNPLSTVVERSPALVNGSGANSTARR</sequence>
<comment type="caution">
    <text evidence="2">Lacks conserved residue(s) required for the propagation of feature annotation.</text>
</comment>
<feature type="domain" description="HTH luxR-type" evidence="3">
    <location>
        <begin position="147"/>
        <end position="212"/>
    </location>
</feature>
<dbReference type="InterPro" id="IPR000792">
    <property type="entry name" value="Tscrpt_reg_LuxR_C"/>
</dbReference>
<dbReference type="PROSITE" id="PS50110">
    <property type="entry name" value="RESPONSE_REGULATORY"/>
    <property type="match status" value="1"/>
</dbReference>
<evidence type="ECO:0000313" key="6">
    <source>
        <dbReference type="Proteomes" id="UP001501116"/>
    </source>
</evidence>
<name>A0ABN2R7N9_9PSEU</name>
<evidence type="ECO:0000313" key="5">
    <source>
        <dbReference type="EMBL" id="GAA1964973.1"/>
    </source>
</evidence>
<dbReference type="RefSeq" id="WP_344420963.1">
    <property type="nucleotide sequence ID" value="NZ_BAAANN010000015.1"/>
</dbReference>
<dbReference type="InterPro" id="IPR001789">
    <property type="entry name" value="Sig_transdc_resp-reg_receiver"/>
</dbReference>
<keyword evidence="1" id="KW-0238">DNA-binding</keyword>
<dbReference type="SUPFAM" id="SSF46894">
    <property type="entry name" value="C-terminal effector domain of the bipartite response regulators"/>
    <property type="match status" value="1"/>
</dbReference>